<dbReference type="AlphaFoldDB" id="A0A5M6ZL58"/>
<dbReference type="PANTHER" id="PTHR43133">
    <property type="entry name" value="RNA POLYMERASE ECF-TYPE SIGMA FACTO"/>
    <property type="match status" value="1"/>
</dbReference>
<evidence type="ECO:0000313" key="8">
    <source>
        <dbReference type="Proteomes" id="UP000325122"/>
    </source>
</evidence>
<dbReference type="InterPro" id="IPR053866">
    <property type="entry name" value="PhyR_sigma2"/>
</dbReference>
<feature type="domain" description="PhyR sigma2" evidence="6">
    <location>
        <begin position="10"/>
        <end position="62"/>
    </location>
</feature>
<dbReference type="Pfam" id="PF08281">
    <property type="entry name" value="Sigma70_r4_2"/>
    <property type="match status" value="1"/>
</dbReference>
<keyword evidence="2" id="KW-0805">Transcription regulation</keyword>
<dbReference type="SUPFAM" id="SSF88946">
    <property type="entry name" value="Sigma2 domain of RNA polymerase sigma factors"/>
    <property type="match status" value="1"/>
</dbReference>
<evidence type="ECO:0000259" key="6">
    <source>
        <dbReference type="Pfam" id="PF22029"/>
    </source>
</evidence>
<evidence type="ECO:0000256" key="3">
    <source>
        <dbReference type="ARBA" id="ARBA00023082"/>
    </source>
</evidence>
<dbReference type="GO" id="GO:0006352">
    <property type="term" value="P:DNA-templated transcription initiation"/>
    <property type="evidence" value="ECO:0007669"/>
    <property type="project" value="InterPro"/>
</dbReference>
<dbReference type="NCBIfam" id="TIGR02937">
    <property type="entry name" value="sigma70-ECF"/>
    <property type="match status" value="1"/>
</dbReference>
<dbReference type="InterPro" id="IPR013249">
    <property type="entry name" value="RNA_pol_sigma70_r4_t2"/>
</dbReference>
<dbReference type="CDD" id="cd06171">
    <property type="entry name" value="Sigma70_r4"/>
    <property type="match status" value="1"/>
</dbReference>
<dbReference type="Gene3D" id="1.10.10.10">
    <property type="entry name" value="Winged helix-like DNA-binding domain superfamily/Winged helix DNA-binding domain"/>
    <property type="match status" value="1"/>
</dbReference>
<dbReference type="InterPro" id="IPR039425">
    <property type="entry name" value="RNA_pol_sigma-70-like"/>
</dbReference>
<dbReference type="InterPro" id="IPR036388">
    <property type="entry name" value="WH-like_DNA-bd_sf"/>
</dbReference>
<dbReference type="GO" id="GO:0003677">
    <property type="term" value="F:DNA binding"/>
    <property type="evidence" value="ECO:0007669"/>
    <property type="project" value="InterPro"/>
</dbReference>
<dbReference type="Proteomes" id="UP000325122">
    <property type="component" value="Unassembled WGS sequence"/>
</dbReference>
<dbReference type="Gene3D" id="1.10.1740.10">
    <property type="match status" value="1"/>
</dbReference>
<name>A0A5M6ZL58_9PROT</name>
<comment type="similarity">
    <text evidence="1">Belongs to the sigma-70 factor family. ECF subfamily.</text>
</comment>
<gene>
    <name evidence="7" type="ORF">F1654_00265</name>
</gene>
<dbReference type="RefSeq" id="WP_150021515.1">
    <property type="nucleotide sequence ID" value="NZ_VWOJ01000001.1"/>
</dbReference>
<keyword evidence="8" id="KW-1185">Reference proteome</keyword>
<dbReference type="Pfam" id="PF22029">
    <property type="entry name" value="PhyR_sigma2"/>
    <property type="match status" value="1"/>
</dbReference>
<feature type="domain" description="RNA polymerase sigma factor 70 region 4 type 2" evidence="5">
    <location>
        <begin position="105"/>
        <end position="155"/>
    </location>
</feature>
<dbReference type="GO" id="GO:0016987">
    <property type="term" value="F:sigma factor activity"/>
    <property type="evidence" value="ECO:0007669"/>
    <property type="project" value="UniProtKB-KW"/>
</dbReference>
<evidence type="ECO:0000256" key="2">
    <source>
        <dbReference type="ARBA" id="ARBA00023015"/>
    </source>
</evidence>
<evidence type="ECO:0000256" key="4">
    <source>
        <dbReference type="ARBA" id="ARBA00023163"/>
    </source>
</evidence>
<evidence type="ECO:0000259" key="5">
    <source>
        <dbReference type="Pfam" id="PF08281"/>
    </source>
</evidence>
<organism evidence="7 8">
    <name type="scientific">Alkalicaulis satelles</name>
    <dbReference type="NCBI Taxonomy" id="2609175"/>
    <lineage>
        <taxon>Bacteria</taxon>
        <taxon>Pseudomonadati</taxon>
        <taxon>Pseudomonadota</taxon>
        <taxon>Alphaproteobacteria</taxon>
        <taxon>Maricaulales</taxon>
        <taxon>Maricaulaceae</taxon>
        <taxon>Alkalicaulis</taxon>
    </lineage>
</organism>
<dbReference type="InterPro" id="IPR013325">
    <property type="entry name" value="RNA_pol_sigma_r2"/>
</dbReference>
<keyword evidence="3" id="KW-0731">Sigma factor</keyword>
<reference evidence="7 8" key="1">
    <citation type="submission" date="2019-09" db="EMBL/GenBank/DDBJ databases">
        <authorList>
            <person name="Kevbrin V."/>
            <person name="Grouzdev D.S."/>
        </authorList>
    </citation>
    <scope>NUCLEOTIDE SEQUENCE [LARGE SCALE GENOMIC DNA]</scope>
    <source>
        <strain evidence="7 8">G-192</strain>
    </source>
</reference>
<dbReference type="SUPFAM" id="SSF88659">
    <property type="entry name" value="Sigma3 and sigma4 domains of RNA polymerase sigma factors"/>
    <property type="match status" value="1"/>
</dbReference>
<keyword evidence="4" id="KW-0804">Transcription</keyword>
<comment type="caution">
    <text evidence="7">The sequence shown here is derived from an EMBL/GenBank/DDBJ whole genome shotgun (WGS) entry which is preliminary data.</text>
</comment>
<dbReference type="InterPro" id="IPR014284">
    <property type="entry name" value="RNA_pol_sigma-70_dom"/>
</dbReference>
<dbReference type="InterPro" id="IPR013324">
    <property type="entry name" value="RNA_pol_sigma_r3/r4-like"/>
</dbReference>
<dbReference type="PANTHER" id="PTHR43133:SF25">
    <property type="entry name" value="RNA POLYMERASE SIGMA FACTOR RFAY-RELATED"/>
    <property type="match status" value="1"/>
</dbReference>
<proteinExistence type="inferred from homology"/>
<sequence length="172" mass="19057">MNAKDLSRIIARHLTAMRRFARALTGNAFDADDLVQIAAETAIRKRRQLRQPDRARSWLMTIVYRAHLDLRRQAARREAPLNDPESAPVQRTASNQDARLACAEALDALDALPAEQRAALTLVAVEGHSTGEAARILGVKEATLRSQISRARSALREAVDAEPVRPPVRVVR</sequence>
<dbReference type="EMBL" id="VWOJ01000001">
    <property type="protein sequence ID" value="KAA5804484.1"/>
    <property type="molecule type" value="Genomic_DNA"/>
</dbReference>
<protein>
    <submittedName>
        <fullName evidence="7">RNA polymerase sigma factor</fullName>
    </submittedName>
</protein>
<accession>A0A5M6ZL58</accession>
<evidence type="ECO:0000256" key="1">
    <source>
        <dbReference type="ARBA" id="ARBA00010641"/>
    </source>
</evidence>
<evidence type="ECO:0000313" key="7">
    <source>
        <dbReference type="EMBL" id="KAA5804484.1"/>
    </source>
</evidence>